<evidence type="ECO:0000256" key="6">
    <source>
        <dbReference type="ARBA" id="ARBA00022822"/>
    </source>
</evidence>
<reference evidence="11 12" key="1">
    <citation type="submission" date="2016-10" db="EMBL/GenBank/DDBJ databases">
        <authorList>
            <person name="de Groot N.N."/>
        </authorList>
    </citation>
    <scope>NUCLEOTIDE SEQUENCE [LARGE SCALE GENOMIC DNA]</scope>
    <source>
        <strain evidence="11 12">DSM 2872</strain>
    </source>
</reference>
<protein>
    <recommendedName>
        <fullName evidence="4 9">N-(5'-phosphoribosyl)anthranilate isomerase</fullName>
        <shortName evidence="9">PRAI</shortName>
        <ecNumber evidence="3 9">5.3.1.24</ecNumber>
    </recommendedName>
</protein>
<evidence type="ECO:0000256" key="5">
    <source>
        <dbReference type="ARBA" id="ARBA00022605"/>
    </source>
</evidence>
<proteinExistence type="inferred from homology"/>
<dbReference type="InterPro" id="IPR001240">
    <property type="entry name" value="PRAI_dom"/>
</dbReference>
<keyword evidence="7 9" id="KW-0057">Aromatic amino acid biosynthesis</keyword>
<dbReference type="EMBL" id="FNQG01000009">
    <property type="protein sequence ID" value="SEA16078.1"/>
    <property type="molecule type" value="Genomic_DNA"/>
</dbReference>
<evidence type="ECO:0000256" key="2">
    <source>
        <dbReference type="ARBA" id="ARBA00004664"/>
    </source>
</evidence>
<dbReference type="EC" id="5.3.1.24" evidence="3 9"/>
<evidence type="ECO:0000256" key="4">
    <source>
        <dbReference type="ARBA" id="ARBA00022272"/>
    </source>
</evidence>
<evidence type="ECO:0000256" key="8">
    <source>
        <dbReference type="ARBA" id="ARBA00023235"/>
    </source>
</evidence>
<keyword evidence="6 9" id="KW-0822">Tryptophan biosynthesis</keyword>
<evidence type="ECO:0000256" key="7">
    <source>
        <dbReference type="ARBA" id="ARBA00023141"/>
    </source>
</evidence>
<evidence type="ECO:0000256" key="9">
    <source>
        <dbReference type="HAMAP-Rule" id="MF_00135"/>
    </source>
</evidence>
<dbReference type="InterPro" id="IPR044643">
    <property type="entry name" value="TrpF_fam"/>
</dbReference>
<evidence type="ECO:0000256" key="1">
    <source>
        <dbReference type="ARBA" id="ARBA00001164"/>
    </source>
</evidence>
<dbReference type="RefSeq" id="WP_256202853.1">
    <property type="nucleotide sequence ID" value="NZ_FNQG01000009.1"/>
</dbReference>
<sequence>MIRAKITGIQDLISAKIAERNGADFISFVFDVDNKDFVKPELAEVLSWKTPYTRKVGIFTDDDLDRVNYVASMVRLDYVQLNGNESDAFIRRVNRPVIKRYYYDEHYFSVKRAEECPAEIILLDIGEQDYHNKKLAEDISHMHKAVIVAGDIDRENVLKVAHTLHPYAVDVSEGVNSYGEKSRYKIKSFLRRADCLYKNYSR</sequence>
<dbReference type="InterPro" id="IPR013785">
    <property type="entry name" value="Aldolase_TIM"/>
</dbReference>
<dbReference type="AlphaFoldDB" id="A0A1H3YY69"/>
<dbReference type="GO" id="GO:0004640">
    <property type="term" value="F:phosphoribosylanthranilate isomerase activity"/>
    <property type="evidence" value="ECO:0007669"/>
    <property type="project" value="UniProtKB-UniRule"/>
</dbReference>
<evidence type="ECO:0000313" key="12">
    <source>
        <dbReference type="Proteomes" id="UP000183469"/>
    </source>
</evidence>
<dbReference type="HAMAP" id="MF_00135">
    <property type="entry name" value="PRAI"/>
    <property type="match status" value="1"/>
</dbReference>
<dbReference type="PANTHER" id="PTHR42894:SF1">
    <property type="entry name" value="N-(5'-PHOSPHORIBOSYL)ANTHRANILATE ISOMERASE"/>
    <property type="match status" value="1"/>
</dbReference>
<dbReference type="PANTHER" id="PTHR42894">
    <property type="entry name" value="N-(5'-PHOSPHORIBOSYL)ANTHRANILATE ISOMERASE"/>
    <property type="match status" value="1"/>
</dbReference>
<comment type="pathway">
    <text evidence="2 9">Amino-acid biosynthesis; L-tryptophan biosynthesis; L-tryptophan from chorismate: step 3/5.</text>
</comment>
<dbReference type="Proteomes" id="UP000183469">
    <property type="component" value="Unassembled WGS sequence"/>
</dbReference>
<dbReference type="InterPro" id="IPR011060">
    <property type="entry name" value="RibuloseP-bd_barrel"/>
</dbReference>
<dbReference type="SUPFAM" id="SSF51366">
    <property type="entry name" value="Ribulose-phoshate binding barrel"/>
    <property type="match status" value="1"/>
</dbReference>
<evidence type="ECO:0000256" key="3">
    <source>
        <dbReference type="ARBA" id="ARBA00012572"/>
    </source>
</evidence>
<dbReference type="UniPathway" id="UPA00035">
    <property type="reaction ID" value="UER00042"/>
</dbReference>
<feature type="domain" description="N-(5'phosphoribosyl) anthranilate isomerase (PRAI)" evidence="10">
    <location>
        <begin position="4"/>
        <end position="190"/>
    </location>
</feature>
<accession>A0A1H3YY69</accession>
<evidence type="ECO:0000259" key="10">
    <source>
        <dbReference type="Pfam" id="PF00697"/>
    </source>
</evidence>
<gene>
    <name evidence="9" type="primary">trpF</name>
    <name evidence="11" type="ORF">SAMN05660648_02188</name>
</gene>
<evidence type="ECO:0000313" key="11">
    <source>
        <dbReference type="EMBL" id="SEA16078.1"/>
    </source>
</evidence>
<comment type="similarity">
    <text evidence="9">Belongs to the TrpF family.</text>
</comment>
<keyword evidence="8 9" id="KW-0413">Isomerase</keyword>
<organism evidence="11 12">
    <name type="scientific">Selenomonas ruminantium</name>
    <dbReference type="NCBI Taxonomy" id="971"/>
    <lineage>
        <taxon>Bacteria</taxon>
        <taxon>Bacillati</taxon>
        <taxon>Bacillota</taxon>
        <taxon>Negativicutes</taxon>
        <taxon>Selenomonadales</taxon>
        <taxon>Selenomonadaceae</taxon>
        <taxon>Selenomonas</taxon>
    </lineage>
</organism>
<dbReference type="Pfam" id="PF00697">
    <property type="entry name" value="PRAI"/>
    <property type="match status" value="1"/>
</dbReference>
<keyword evidence="5 9" id="KW-0028">Amino-acid biosynthesis</keyword>
<dbReference type="Gene3D" id="3.20.20.70">
    <property type="entry name" value="Aldolase class I"/>
    <property type="match status" value="1"/>
</dbReference>
<comment type="catalytic activity">
    <reaction evidence="1 9">
        <text>N-(5-phospho-beta-D-ribosyl)anthranilate = 1-(2-carboxyphenylamino)-1-deoxy-D-ribulose 5-phosphate</text>
        <dbReference type="Rhea" id="RHEA:21540"/>
        <dbReference type="ChEBI" id="CHEBI:18277"/>
        <dbReference type="ChEBI" id="CHEBI:58613"/>
        <dbReference type="EC" id="5.3.1.24"/>
    </reaction>
</comment>
<dbReference type="CDD" id="cd00405">
    <property type="entry name" value="PRAI"/>
    <property type="match status" value="1"/>
</dbReference>
<name>A0A1H3YY69_SELRU</name>
<dbReference type="GO" id="GO:0000162">
    <property type="term" value="P:L-tryptophan biosynthetic process"/>
    <property type="evidence" value="ECO:0007669"/>
    <property type="project" value="UniProtKB-UniRule"/>
</dbReference>